<name>R0MJX8_NOSB1</name>
<dbReference type="VEuPathDB" id="MicrosporidiaDB:NBO_26g0020"/>
<evidence type="ECO:0000313" key="1">
    <source>
        <dbReference type="EMBL" id="EOB14535.1"/>
    </source>
</evidence>
<dbReference type="AlphaFoldDB" id="R0MJX8"/>
<keyword evidence="2" id="KW-1185">Reference proteome</keyword>
<protein>
    <submittedName>
        <fullName evidence="1">Uncharacterized protein</fullName>
    </submittedName>
</protein>
<proteinExistence type="predicted"/>
<reference evidence="1 2" key="1">
    <citation type="journal article" date="2013" name="BMC Genomics">
        <title>Comparative genomics of parasitic silkworm microsporidia reveal an association between genome expansion and host adaptation.</title>
        <authorList>
            <person name="Pan G."/>
            <person name="Xu J."/>
            <person name="Li T."/>
            <person name="Xia Q."/>
            <person name="Liu S.L."/>
            <person name="Zhang G."/>
            <person name="Li S."/>
            <person name="Li C."/>
            <person name="Liu H."/>
            <person name="Yang L."/>
            <person name="Liu T."/>
            <person name="Zhang X."/>
            <person name="Wu Z."/>
            <person name="Fan W."/>
            <person name="Dang X."/>
            <person name="Xiang H."/>
            <person name="Tao M."/>
            <person name="Li Y."/>
            <person name="Hu J."/>
            <person name="Li Z."/>
            <person name="Lin L."/>
            <person name="Luo J."/>
            <person name="Geng L."/>
            <person name="Wang L."/>
            <person name="Long M."/>
            <person name="Wan Y."/>
            <person name="He N."/>
            <person name="Zhang Z."/>
            <person name="Lu C."/>
            <person name="Keeling P.J."/>
            <person name="Wang J."/>
            <person name="Xiang Z."/>
            <person name="Zhou Z."/>
        </authorList>
    </citation>
    <scope>NUCLEOTIDE SEQUENCE [LARGE SCALE GENOMIC DNA]</scope>
    <source>
        <strain evidence="2">CQ1 / CVCC 102059</strain>
    </source>
</reference>
<dbReference type="Proteomes" id="UP000016927">
    <property type="component" value="Unassembled WGS sequence"/>
</dbReference>
<dbReference type="HOGENOM" id="CLU_1993252_0_0_1"/>
<gene>
    <name evidence="1" type="ORF">NBO_26g0020</name>
</gene>
<evidence type="ECO:0000313" key="2">
    <source>
        <dbReference type="Proteomes" id="UP000016927"/>
    </source>
</evidence>
<accession>R0MJX8</accession>
<organism evidence="1 2">
    <name type="scientific">Nosema bombycis (strain CQ1 / CVCC 102059)</name>
    <name type="common">Microsporidian parasite</name>
    <name type="synonym">Pebrine of silkworm</name>
    <dbReference type="NCBI Taxonomy" id="578461"/>
    <lineage>
        <taxon>Eukaryota</taxon>
        <taxon>Fungi</taxon>
        <taxon>Fungi incertae sedis</taxon>
        <taxon>Microsporidia</taxon>
        <taxon>Nosematidae</taxon>
        <taxon>Nosema</taxon>
    </lineage>
</organism>
<sequence length="125" mass="14464">MEAPTVALKPKYKQKSQDEERHCFDGKAHKLISQNYLLEMPEYKQFILRYTTISNVINTTKNIVIQNNPPRFSDNNRALTLIEPNTRKANLKFLAELRDLNTIVGNEFKVKLLRISVSSKTLNIS</sequence>
<dbReference type="EMBL" id="KB908934">
    <property type="protein sequence ID" value="EOB14535.1"/>
    <property type="molecule type" value="Genomic_DNA"/>
</dbReference>